<evidence type="ECO:0000313" key="2">
    <source>
        <dbReference type="Proteomes" id="UP000828048"/>
    </source>
</evidence>
<accession>A0ACB7ZN20</accession>
<sequence>MVKRRTSRKSPSPSTAELRSKLSRIFSRHEQMKLAFHHLKSQIKIGLLEAEDVFESLAIPLMRLVGLKTVEMAKEGRFSSIVTDMDANSEGSWRNESRSEKNTVEFTVCWSRRR</sequence>
<evidence type="ECO:0000313" key="1">
    <source>
        <dbReference type="EMBL" id="KAH7867376.1"/>
    </source>
</evidence>
<proteinExistence type="predicted"/>
<dbReference type="Proteomes" id="UP000828048">
    <property type="component" value="Chromosome 9"/>
</dbReference>
<keyword evidence="2" id="KW-1185">Reference proteome</keyword>
<organism evidence="1 2">
    <name type="scientific">Vaccinium darrowii</name>
    <dbReference type="NCBI Taxonomy" id="229202"/>
    <lineage>
        <taxon>Eukaryota</taxon>
        <taxon>Viridiplantae</taxon>
        <taxon>Streptophyta</taxon>
        <taxon>Embryophyta</taxon>
        <taxon>Tracheophyta</taxon>
        <taxon>Spermatophyta</taxon>
        <taxon>Magnoliopsida</taxon>
        <taxon>eudicotyledons</taxon>
        <taxon>Gunneridae</taxon>
        <taxon>Pentapetalae</taxon>
        <taxon>asterids</taxon>
        <taxon>Ericales</taxon>
        <taxon>Ericaceae</taxon>
        <taxon>Vaccinioideae</taxon>
        <taxon>Vaccinieae</taxon>
        <taxon>Vaccinium</taxon>
    </lineage>
</organism>
<comment type="caution">
    <text evidence="1">The sequence shown here is derived from an EMBL/GenBank/DDBJ whole genome shotgun (WGS) entry which is preliminary data.</text>
</comment>
<reference evidence="1 2" key="1">
    <citation type="journal article" date="2021" name="Hortic Res">
        <title>High-quality reference genome and annotation aids understanding of berry development for evergreen blueberry (Vaccinium darrowii).</title>
        <authorList>
            <person name="Yu J."/>
            <person name="Hulse-Kemp A.M."/>
            <person name="Babiker E."/>
            <person name="Staton M."/>
        </authorList>
    </citation>
    <scope>NUCLEOTIDE SEQUENCE [LARGE SCALE GENOMIC DNA]</scope>
    <source>
        <strain evidence="2">cv. NJ 8807/NJ 8810</strain>
        <tissue evidence="1">Young leaf</tissue>
    </source>
</reference>
<name>A0ACB7ZN20_9ERIC</name>
<gene>
    <name evidence="1" type="ORF">Vadar_032622</name>
</gene>
<protein>
    <submittedName>
        <fullName evidence="1">Uncharacterized protein</fullName>
    </submittedName>
</protein>
<dbReference type="EMBL" id="CM037159">
    <property type="protein sequence ID" value="KAH7867376.1"/>
    <property type="molecule type" value="Genomic_DNA"/>
</dbReference>